<dbReference type="AlphaFoldDB" id="A0A369LPV3"/>
<dbReference type="SUPFAM" id="SSF55031">
    <property type="entry name" value="Bacterial exopeptidase dimerisation domain"/>
    <property type="match status" value="1"/>
</dbReference>
<evidence type="ECO:0000256" key="6">
    <source>
        <dbReference type="ARBA" id="ARBA00022833"/>
    </source>
</evidence>
<dbReference type="PANTHER" id="PTHR43808">
    <property type="entry name" value="ACETYLORNITHINE DEACETYLASE"/>
    <property type="match status" value="1"/>
</dbReference>
<accession>A0A369LPV3</accession>
<evidence type="ECO:0000256" key="5">
    <source>
        <dbReference type="ARBA" id="ARBA00022801"/>
    </source>
</evidence>
<keyword evidence="6" id="KW-0862">Zinc</keyword>
<dbReference type="Gene3D" id="3.30.70.360">
    <property type="match status" value="2"/>
</dbReference>
<keyword evidence="8" id="KW-0482">Metalloprotease</keyword>
<protein>
    <submittedName>
        <fullName evidence="10">Peptidase M20</fullName>
    </submittedName>
</protein>
<dbReference type="InterPro" id="IPR002933">
    <property type="entry name" value="Peptidase_M20"/>
</dbReference>
<dbReference type="GO" id="GO:0008270">
    <property type="term" value="F:zinc ion binding"/>
    <property type="evidence" value="ECO:0007669"/>
    <property type="project" value="InterPro"/>
</dbReference>
<reference evidence="10 11" key="1">
    <citation type="journal article" date="2018" name="Elife">
        <title>Discovery and characterization of a prevalent human gut bacterial enzyme sufficient for the inactivation of a family of plant toxins.</title>
        <authorList>
            <person name="Koppel N."/>
            <person name="Bisanz J.E."/>
            <person name="Pandelia M.E."/>
            <person name="Turnbaugh P.J."/>
            <person name="Balskus E.P."/>
        </authorList>
    </citation>
    <scope>NUCLEOTIDE SEQUENCE [LARGE SCALE GENOMIC DNA]</scope>
    <source>
        <strain evidence="10 11">OB21 GAM31</strain>
    </source>
</reference>
<dbReference type="GO" id="GO:0006508">
    <property type="term" value="P:proteolysis"/>
    <property type="evidence" value="ECO:0007669"/>
    <property type="project" value="UniProtKB-KW"/>
</dbReference>
<proteinExistence type="inferred from homology"/>
<keyword evidence="3" id="KW-0645">Protease</keyword>
<dbReference type="Proteomes" id="UP000253975">
    <property type="component" value="Unassembled WGS sequence"/>
</dbReference>
<dbReference type="InterPro" id="IPR050072">
    <property type="entry name" value="Peptidase_M20A"/>
</dbReference>
<evidence type="ECO:0000313" key="10">
    <source>
        <dbReference type="EMBL" id="RDB61194.1"/>
    </source>
</evidence>
<dbReference type="GO" id="GO:0016805">
    <property type="term" value="F:dipeptidase activity"/>
    <property type="evidence" value="ECO:0007669"/>
    <property type="project" value="UniProtKB-KW"/>
</dbReference>
<gene>
    <name evidence="10" type="ORF">C1881_01110</name>
</gene>
<dbReference type="Pfam" id="PF07687">
    <property type="entry name" value="M20_dimer"/>
    <property type="match status" value="1"/>
</dbReference>
<dbReference type="InterPro" id="IPR010964">
    <property type="entry name" value="M20A_pepV-rel"/>
</dbReference>
<dbReference type="EMBL" id="PPTO01000001">
    <property type="protein sequence ID" value="RDB61194.1"/>
    <property type="molecule type" value="Genomic_DNA"/>
</dbReference>
<sequence>MMAEMKDAAFLAEADSWIDAHWEEIVEEIGNLVAVPSVVNFDAATPDHPSGPDAHAGMTAALDLASRLGFPTTDEAGEIGWADLEGESETQLGMICHADVVVPGVGWTSDPWTMQRRDGFLIGRGVLDDKGPLVVSLYAMKFFAERCEAEGKKLPYTIRMLVGTNEETGTMKDVGYYLAHHKAPAFLFTSDAEFSVCYGEKGGFDGLITSKKFEGGNIVDFTTGDAATNAVPSQATLVVKANAAELPAPAGFEVTDAGDGCAKIVATGKGGHASLPEGTVNAIGMLARYALEHDLCSEDEAEFLRLAVKIMDSTDGSSIGIDTADAYFDPLTCIAGTIHMVDAHLELTIDIRYPTSTTNDELQAKIAAVAADYHATCENTLTLVPFLVDPQSPAIQMLASSYHDATGLDGDPFTIGGGTYAREFPCAASFGPEDPHDEYPEWVGPMHGADEGISEETLRRAMRTYILAIKRLMEIDLESLAK</sequence>
<evidence type="ECO:0000256" key="7">
    <source>
        <dbReference type="ARBA" id="ARBA00022997"/>
    </source>
</evidence>
<keyword evidence="5" id="KW-0378">Hydrolase</keyword>
<dbReference type="Gene3D" id="3.40.630.10">
    <property type="entry name" value="Zn peptidases"/>
    <property type="match status" value="1"/>
</dbReference>
<keyword evidence="4" id="KW-0479">Metal-binding</keyword>
<dbReference type="NCBIfam" id="TIGR01887">
    <property type="entry name" value="dipeptidaselike"/>
    <property type="match status" value="1"/>
</dbReference>
<dbReference type="GO" id="GO:0008237">
    <property type="term" value="F:metallopeptidase activity"/>
    <property type="evidence" value="ECO:0007669"/>
    <property type="project" value="UniProtKB-KW"/>
</dbReference>
<dbReference type="InterPro" id="IPR011650">
    <property type="entry name" value="Peptidase_M20_dimer"/>
</dbReference>
<evidence type="ECO:0000256" key="4">
    <source>
        <dbReference type="ARBA" id="ARBA00022723"/>
    </source>
</evidence>
<comment type="cofactor">
    <cofactor evidence="1">
        <name>Zn(2+)</name>
        <dbReference type="ChEBI" id="CHEBI:29105"/>
    </cofactor>
</comment>
<evidence type="ECO:0000256" key="2">
    <source>
        <dbReference type="ARBA" id="ARBA00006247"/>
    </source>
</evidence>
<organism evidence="10 11">
    <name type="scientific">Slackia isoflavoniconvertens</name>
    <dbReference type="NCBI Taxonomy" id="572010"/>
    <lineage>
        <taxon>Bacteria</taxon>
        <taxon>Bacillati</taxon>
        <taxon>Actinomycetota</taxon>
        <taxon>Coriobacteriia</taxon>
        <taxon>Eggerthellales</taxon>
        <taxon>Eggerthellaceae</taxon>
        <taxon>Slackia</taxon>
    </lineage>
</organism>
<evidence type="ECO:0000256" key="8">
    <source>
        <dbReference type="ARBA" id="ARBA00023049"/>
    </source>
</evidence>
<evidence type="ECO:0000256" key="3">
    <source>
        <dbReference type="ARBA" id="ARBA00022670"/>
    </source>
</evidence>
<dbReference type="PANTHER" id="PTHR43808:SF31">
    <property type="entry name" value="N-ACETYL-L-CITRULLINE DEACETYLASE"/>
    <property type="match status" value="1"/>
</dbReference>
<dbReference type="InterPro" id="IPR036264">
    <property type="entry name" value="Bact_exopeptidase_dim_dom"/>
</dbReference>
<dbReference type="SUPFAM" id="SSF53187">
    <property type="entry name" value="Zn-dependent exopeptidases"/>
    <property type="match status" value="1"/>
</dbReference>
<dbReference type="GO" id="GO:0008777">
    <property type="term" value="F:acetylornithine deacetylase activity"/>
    <property type="evidence" value="ECO:0007669"/>
    <property type="project" value="TreeGrafter"/>
</dbReference>
<name>A0A369LPV3_9ACTN</name>
<evidence type="ECO:0000313" key="11">
    <source>
        <dbReference type="Proteomes" id="UP000253975"/>
    </source>
</evidence>
<evidence type="ECO:0000259" key="9">
    <source>
        <dbReference type="Pfam" id="PF07687"/>
    </source>
</evidence>
<dbReference type="Pfam" id="PF01546">
    <property type="entry name" value="Peptidase_M20"/>
    <property type="match status" value="1"/>
</dbReference>
<comment type="caution">
    <text evidence="10">The sequence shown here is derived from an EMBL/GenBank/DDBJ whole genome shotgun (WGS) entry which is preliminary data.</text>
</comment>
<evidence type="ECO:0000256" key="1">
    <source>
        <dbReference type="ARBA" id="ARBA00001947"/>
    </source>
</evidence>
<comment type="similarity">
    <text evidence="2">Belongs to the peptidase M20A family.</text>
</comment>
<feature type="domain" description="Peptidase M20 dimerisation" evidence="9">
    <location>
        <begin position="262"/>
        <end position="372"/>
    </location>
</feature>
<keyword evidence="7" id="KW-0224">Dipeptidase</keyword>
<dbReference type="GO" id="GO:0006526">
    <property type="term" value="P:L-arginine biosynthetic process"/>
    <property type="evidence" value="ECO:0007669"/>
    <property type="project" value="TreeGrafter"/>
</dbReference>